<dbReference type="InterPro" id="IPR051122">
    <property type="entry name" value="SDR_DHRS6-like"/>
</dbReference>
<name>A0A1I1T191_9BACT</name>
<evidence type="ECO:0000256" key="1">
    <source>
        <dbReference type="ARBA" id="ARBA00006484"/>
    </source>
</evidence>
<dbReference type="EMBL" id="FOLQ01000005">
    <property type="protein sequence ID" value="SFD49963.1"/>
    <property type="molecule type" value="Genomic_DNA"/>
</dbReference>
<dbReference type="Proteomes" id="UP000198598">
    <property type="component" value="Unassembled WGS sequence"/>
</dbReference>
<reference evidence="3 4" key="1">
    <citation type="submission" date="2016-10" db="EMBL/GenBank/DDBJ databases">
        <authorList>
            <person name="de Groot N.N."/>
        </authorList>
    </citation>
    <scope>NUCLEOTIDE SEQUENCE [LARGE SCALE GENOMIC DNA]</scope>
    <source>
        <strain evidence="3 4">DSM 26130</strain>
    </source>
</reference>
<dbReference type="SUPFAM" id="SSF51735">
    <property type="entry name" value="NAD(P)-binding Rossmann-fold domains"/>
    <property type="match status" value="1"/>
</dbReference>
<dbReference type="CDD" id="cd05233">
    <property type="entry name" value="SDR_c"/>
    <property type="match status" value="1"/>
</dbReference>
<dbReference type="PANTHER" id="PTHR43477">
    <property type="entry name" value="DIHYDROANTICAPSIN 7-DEHYDROGENASE"/>
    <property type="match status" value="1"/>
</dbReference>
<evidence type="ECO:0000313" key="4">
    <source>
        <dbReference type="Proteomes" id="UP000198598"/>
    </source>
</evidence>
<keyword evidence="2" id="KW-0560">Oxidoreductase</keyword>
<dbReference type="PRINTS" id="PR00080">
    <property type="entry name" value="SDRFAMILY"/>
</dbReference>
<dbReference type="OrthoDB" id="9788235at2"/>
<dbReference type="InterPro" id="IPR002347">
    <property type="entry name" value="SDR_fam"/>
</dbReference>
<dbReference type="FunFam" id="3.40.50.720:FF:000084">
    <property type="entry name" value="Short-chain dehydrogenase reductase"/>
    <property type="match status" value="1"/>
</dbReference>
<gene>
    <name evidence="3" type="ORF">SAMN05216167_105230</name>
</gene>
<sequence length="260" mass="27258">MWLASKKIVVVGGTSGMGLSAALAFVREGAQVVVVGRNSESCTIAEQQLDGNGLAMSGDASDPQTTPKAIALCQQIFGGFDGLYHVAGGSGRRFGDGPLHDLTLDGWNYTVNLNLTSLMLSNQAAVRAFRAQGGGGTILNMGSVLGERPSPMYFATHAYAAMKSAVIGFTKSVAAYYANDNIRVNVLAPALVETQMAQRATQNESIMAFTKTKQPLDGGRIGQPNDLDGAAVYFMSDYSVFATGQVLTVDGGWSVSEGQI</sequence>
<dbReference type="STRING" id="662367.SAMN05216167_105230"/>
<comment type="similarity">
    <text evidence="1">Belongs to the short-chain dehydrogenases/reductases (SDR) family.</text>
</comment>
<dbReference type="PRINTS" id="PR00081">
    <property type="entry name" value="GDHRDH"/>
</dbReference>
<dbReference type="PANTHER" id="PTHR43477:SF1">
    <property type="entry name" value="DIHYDROANTICAPSIN 7-DEHYDROGENASE"/>
    <property type="match status" value="1"/>
</dbReference>
<dbReference type="Pfam" id="PF13561">
    <property type="entry name" value="adh_short_C2"/>
    <property type="match status" value="1"/>
</dbReference>
<evidence type="ECO:0000313" key="3">
    <source>
        <dbReference type="EMBL" id="SFD49963.1"/>
    </source>
</evidence>
<dbReference type="InterPro" id="IPR036291">
    <property type="entry name" value="NAD(P)-bd_dom_sf"/>
</dbReference>
<dbReference type="AlphaFoldDB" id="A0A1I1T191"/>
<evidence type="ECO:0000256" key="2">
    <source>
        <dbReference type="ARBA" id="ARBA00023002"/>
    </source>
</evidence>
<proteinExistence type="inferred from homology"/>
<organism evidence="3 4">
    <name type="scientific">Spirosoma endophyticum</name>
    <dbReference type="NCBI Taxonomy" id="662367"/>
    <lineage>
        <taxon>Bacteria</taxon>
        <taxon>Pseudomonadati</taxon>
        <taxon>Bacteroidota</taxon>
        <taxon>Cytophagia</taxon>
        <taxon>Cytophagales</taxon>
        <taxon>Cytophagaceae</taxon>
        <taxon>Spirosoma</taxon>
    </lineage>
</organism>
<dbReference type="Gene3D" id="3.40.50.720">
    <property type="entry name" value="NAD(P)-binding Rossmann-like Domain"/>
    <property type="match status" value="1"/>
</dbReference>
<keyword evidence="4" id="KW-1185">Reference proteome</keyword>
<dbReference type="GO" id="GO:0016491">
    <property type="term" value="F:oxidoreductase activity"/>
    <property type="evidence" value="ECO:0007669"/>
    <property type="project" value="UniProtKB-KW"/>
</dbReference>
<accession>A0A1I1T191</accession>
<dbReference type="RefSeq" id="WP_093827690.1">
    <property type="nucleotide sequence ID" value="NZ_FOLQ01000005.1"/>
</dbReference>
<protein>
    <submittedName>
        <fullName evidence="3">NAD(P)-dependent dehydrogenase, short-chain alcohol dehydrogenase family</fullName>
    </submittedName>
</protein>